<organism evidence="15 16">
    <name type="scientific">Paucibacter sediminis</name>
    <dbReference type="NCBI Taxonomy" id="3019553"/>
    <lineage>
        <taxon>Bacteria</taxon>
        <taxon>Pseudomonadati</taxon>
        <taxon>Pseudomonadota</taxon>
        <taxon>Betaproteobacteria</taxon>
        <taxon>Burkholderiales</taxon>
        <taxon>Sphaerotilaceae</taxon>
        <taxon>Roseateles</taxon>
    </lineage>
</organism>
<feature type="domain" description="TonB-dependent receptor-like beta-barrel" evidence="13">
    <location>
        <begin position="399"/>
        <end position="936"/>
    </location>
</feature>
<reference evidence="15" key="1">
    <citation type="submission" date="2023-01" db="EMBL/GenBank/DDBJ databases">
        <title>Whole genome sequence of Paucibacter sp. S2-9 isolated from pond sediment.</title>
        <authorList>
            <person name="Jung J.Y."/>
        </authorList>
    </citation>
    <scope>NUCLEOTIDE SEQUENCE</scope>
    <source>
        <strain evidence="15">S2-9</strain>
    </source>
</reference>
<name>A0AA95NIV1_9BURK</name>
<protein>
    <submittedName>
        <fullName evidence="15">TonB-dependent receptor</fullName>
    </submittedName>
</protein>
<dbReference type="Gene3D" id="2.40.170.20">
    <property type="entry name" value="TonB-dependent receptor, beta-barrel domain"/>
    <property type="match status" value="1"/>
</dbReference>
<dbReference type="RefSeq" id="WP_285232771.1">
    <property type="nucleotide sequence ID" value="NZ_CP116346.1"/>
</dbReference>
<keyword evidence="8 15" id="KW-0675">Receptor</keyword>
<dbReference type="InterPro" id="IPR036942">
    <property type="entry name" value="Beta-barrel_TonB_sf"/>
</dbReference>
<dbReference type="Proteomes" id="UP001177769">
    <property type="component" value="Chromosome"/>
</dbReference>
<keyword evidence="9 10" id="KW-0998">Cell outer membrane</keyword>
<evidence type="ECO:0000256" key="7">
    <source>
        <dbReference type="ARBA" id="ARBA00023136"/>
    </source>
</evidence>
<keyword evidence="16" id="KW-1185">Reference proteome</keyword>
<dbReference type="Pfam" id="PF07715">
    <property type="entry name" value="Plug"/>
    <property type="match status" value="1"/>
</dbReference>
<dbReference type="PROSITE" id="PS52016">
    <property type="entry name" value="TONB_DEPENDENT_REC_3"/>
    <property type="match status" value="1"/>
</dbReference>
<sequence length="975" mass="103426">MFKRKSVNVAVLLALGAALPGVAMAQESLQRVEITGSRIKTIDTEGQSPVVVLGAEAIKADGIRTAEGLLNNLPQVFADYGGSVSNGSTGTATVNLRNLGSSRTLVLVNGRRMPAGSPRNTAADLNQIPVSMISRVEILTGGASAVYGADAVAGVVNFILKDNFQGVEFDATYSGYNHQQNNPSGVADIVAGRAKTNPTGFQVPGDKGLDGITREFSVTVGGNFADGKGNATLNFTAHKENALLQSERDFSSCSLGIASGGKAFNCGGSSTSYPGRFFLNQGSFTVADAAGNARPFSAATDQYNFGPLNYFQRPADRYSATAIAHYDINDMARVYAQLGFHDDHTVAQIAPSGLFVFDTSTAGGIKFENPFLTDSWKAVLAASNADEGKTFNKAGDVANILIARRNVEGGGRQDDLRHTSYRAIVGVKGDIGAWSYDAFGQVARVVYQETYKNDFSNNRIGKSLDAVKDANGNIVCRSALDGSDPNCVPYNIWALGKVTPEALAYLQTPGFQKGFTNQGVFGASVAGDLTEYGLKLPTARSGVGVAFGVERRTEQLELSTDSAFTTGDLAGQGGPTIGVGGKYSVDDIYGEVRVPLAERQPYAYAMNLNASYRHSKYSTGPQTDTYGTGLEWSPVKEVKLRASYQQAARSPNVVELYASQSQGLYNNDSDPCAGTAPTATLAECARTGVTAAQYGKIIDSPAGQYNGLFGGNPNLKPETANSITFGVVASPLKDLNVSLDYFSIKLKDAISALPPTTTLSQCLKTGDPKFCSLIQRDKFGSLWLTTGAQIISTNINVASQKTQGLDVGVDYGMRLGDMGKLDLSFLGTYLKELAYETVPGLGSFDCAGYYGSTCGTPAPKWRHKLRASWATPWGINAALTWRYFGKVDVDASSSNEQLAGTVSEISKTFSAQNYLDLSASYKLTKNITLAASINNLLDKDPPLAVTGAPFGNGNTYPVVYDALGRRITLNLNAKF</sequence>
<evidence type="ECO:0000256" key="5">
    <source>
        <dbReference type="ARBA" id="ARBA00022692"/>
    </source>
</evidence>
<keyword evidence="6 11" id="KW-0798">TonB box</keyword>
<dbReference type="EMBL" id="CP116346">
    <property type="protein sequence ID" value="WIT11686.1"/>
    <property type="molecule type" value="Genomic_DNA"/>
</dbReference>
<dbReference type="InterPro" id="IPR000531">
    <property type="entry name" value="Beta-barrel_TonB"/>
</dbReference>
<dbReference type="InterPro" id="IPR012910">
    <property type="entry name" value="Plug_dom"/>
</dbReference>
<evidence type="ECO:0000259" key="13">
    <source>
        <dbReference type="Pfam" id="PF00593"/>
    </source>
</evidence>
<proteinExistence type="inferred from homology"/>
<evidence type="ECO:0000256" key="4">
    <source>
        <dbReference type="ARBA" id="ARBA00022452"/>
    </source>
</evidence>
<feature type="signal peptide" evidence="12">
    <location>
        <begin position="1"/>
        <end position="25"/>
    </location>
</feature>
<dbReference type="SUPFAM" id="SSF56935">
    <property type="entry name" value="Porins"/>
    <property type="match status" value="1"/>
</dbReference>
<dbReference type="PANTHER" id="PTHR47234">
    <property type="match status" value="1"/>
</dbReference>
<keyword evidence="4 10" id="KW-1134">Transmembrane beta strand</keyword>
<evidence type="ECO:0000256" key="6">
    <source>
        <dbReference type="ARBA" id="ARBA00023077"/>
    </source>
</evidence>
<evidence type="ECO:0000256" key="11">
    <source>
        <dbReference type="RuleBase" id="RU003357"/>
    </source>
</evidence>
<evidence type="ECO:0000256" key="12">
    <source>
        <dbReference type="SAM" id="SignalP"/>
    </source>
</evidence>
<evidence type="ECO:0000313" key="16">
    <source>
        <dbReference type="Proteomes" id="UP001177769"/>
    </source>
</evidence>
<dbReference type="Gene3D" id="2.170.130.10">
    <property type="entry name" value="TonB-dependent receptor, plug domain"/>
    <property type="match status" value="1"/>
</dbReference>
<evidence type="ECO:0000259" key="14">
    <source>
        <dbReference type="Pfam" id="PF07715"/>
    </source>
</evidence>
<keyword evidence="3 10" id="KW-0813">Transport</keyword>
<keyword evidence="7 10" id="KW-0472">Membrane</keyword>
<dbReference type="AlphaFoldDB" id="A0AA95NIV1"/>
<evidence type="ECO:0000256" key="9">
    <source>
        <dbReference type="ARBA" id="ARBA00023237"/>
    </source>
</evidence>
<dbReference type="KEGG" id="pais:PFX98_22800"/>
<comment type="similarity">
    <text evidence="2 10 11">Belongs to the TonB-dependent receptor family.</text>
</comment>
<gene>
    <name evidence="15" type="ORF">PFX98_22800</name>
</gene>
<feature type="domain" description="TonB-dependent receptor plug" evidence="14">
    <location>
        <begin position="47"/>
        <end position="155"/>
    </location>
</feature>
<evidence type="ECO:0000313" key="15">
    <source>
        <dbReference type="EMBL" id="WIT11686.1"/>
    </source>
</evidence>
<keyword evidence="12" id="KW-0732">Signal</keyword>
<keyword evidence="5 10" id="KW-0812">Transmembrane</keyword>
<dbReference type="Pfam" id="PF00593">
    <property type="entry name" value="TonB_dep_Rec_b-barrel"/>
    <property type="match status" value="1"/>
</dbReference>
<accession>A0AA95NIV1</accession>
<evidence type="ECO:0000256" key="10">
    <source>
        <dbReference type="PROSITE-ProRule" id="PRU01360"/>
    </source>
</evidence>
<dbReference type="InterPro" id="IPR037066">
    <property type="entry name" value="Plug_dom_sf"/>
</dbReference>
<evidence type="ECO:0000256" key="2">
    <source>
        <dbReference type="ARBA" id="ARBA00009810"/>
    </source>
</evidence>
<dbReference type="InterPro" id="IPR039426">
    <property type="entry name" value="TonB-dep_rcpt-like"/>
</dbReference>
<dbReference type="GO" id="GO:0009279">
    <property type="term" value="C:cell outer membrane"/>
    <property type="evidence" value="ECO:0007669"/>
    <property type="project" value="UniProtKB-SubCell"/>
</dbReference>
<evidence type="ECO:0000256" key="1">
    <source>
        <dbReference type="ARBA" id="ARBA00004571"/>
    </source>
</evidence>
<feature type="chain" id="PRO_5041709378" evidence="12">
    <location>
        <begin position="26"/>
        <end position="975"/>
    </location>
</feature>
<evidence type="ECO:0000256" key="8">
    <source>
        <dbReference type="ARBA" id="ARBA00023170"/>
    </source>
</evidence>
<dbReference type="PANTHER" id="PTHR47234:SF2">
    <property type="entry name" value="TONB-DEPENDENT RECEPTOR"/>
    <property type="match status" value="1"/>
</dbReference>
<comment type="subcellular location">
    <subcellularLocation>
        <location evidence="1 10">Cell outer membrane</location>
        <topology evidence="1 10">Multi-pass membrane protein</topology>
    </subcellularLocation>
</comment>
<evidence type="ECO:0000256" key="3">
    <source>
        <dbReference type="ARBA" id="ARBA00022448"/>
    </source>
</evidence>